<name>A0ACA9P5F0_9GLOM</name>
<protein>
    <submittedName>
        <fullName evidence="1">18902_t:CDS:1</fullName>
    </submittedName>
</protein>
<dbReference type="Proteomes" id="UP000789920">
    <property type="component" value="Unassembled WGS sequence"/>
</dbReference>
<evidence type="ECO:0000313" key="1">
    <source>
        <dbReference type="EMBL" id="CAG8687287.1"/>
    </source>
</evidence>
<evidence type="ECO:0000313" key="2">
    <source>
        <dbReference type="Proteomes" id="UP000789920"/>
    </source>
</evidence>
<proteinExistence type="predicted"/>
<reference evidence="1" key="1">
    <citation type="submission" date="2021-06" db="EMBL/GenBank/DDBJ databases">
        <authorList>
            <person name="Kallberg Y."/>
            <person name="Tangrot J."/>
            <person name="Rosling A."/>
        </authorList>
    </citation>
    <scope>NUCLEOTIDE SEQUENCE</scope>
    <source>
        <strain evidence="1">MA461A</strain>
    </source>
</reference>
<organism evidence="1 2">
    <name type="scientific">Racocetra persica</name>
    <dbReference type="NCBI Taxonomy" id="160502"/>
    <lineage>
        <taxon>Eukaryota</taxon>
        <taxon>Fungi</taxon>
        <taxon>Fungi incertae sedis</taxon>
        <taxon>Mucoromycota</taxon>
        <taxon>Glomeromycotina</taxon>
        <taxon>Glomeromycetes</taxon>
        <taxon>Diversisporales</taxon>
        <taxon>Gigasporaceae</taxon>
        <taxon>Racocetra</taxon>
    </lineage>
</organism>
<accession>A0ACA9P5F0</accession>
<feature type="non-terminal residue" evidence="1">
    <location>
        <position position="1"/>
    </location>
</feature>
<keyword evidence="2" id="KW-1185">Reference proteome</keyword>
<comment type="caution">
    <text evidence="1">The sequence shown here is derived from an EMBL/GenBank/DDBJ whole genome shotgun (WGS) entry which is preliminary data.</text>
</comment>
<sequence>NTLLDLLVTADELNLIELVDYIQDYITSSLSVSNNSNNSLTPEPEEEEESNANNANNAMCEWDSMDWFRQNIVQVFNTVSCNGSLFGRLLSHCINLIISEPRLLFFSKDFGLLQEEALISIISNDNLQMKEIEVWESVIRWGLAQTDIKEPEPKNWSLEEIQELEKILRKSVQHVRFYQLTCTEYYYQVRKYKKLLPKELRENLKLYFIIPQSIPRTAILPSRIPKYTLESTIIDSKRTALIASWIDRKEDSIYYQAEENPYKFKLLLRGSRDGFLVEETGQIIMGGYNPRSWTGTNKFITSTESFIFSLCSESQSQITTLSRAVVPQFAISDDDSQFIGFGNGDLYIFKNSCQKRDYMYSILDRPKFSIDEIEVFQVVKKED</sequence>
<gene>
    <name evidence="1" type="ORF">RPERSI_LOCUS9360</name>
</gene>
<dbReference type="EMBL" id="CAJVQC010017658">
    <property type="protein sequence ID" value="CAG8687287.1"/>
    <property type="molecule type" value="Genomic_DNA"/>
</dbReference>